<evidence type="ECO:0000313" key="15">
    <source>
        <dbReference type="EMBL" id="GAA0243073.1"/>
    </source>
</evidence>
<evidence type="ECO:0000259" key="13">
    <source>
        <dbReference type="PROSITE" id="PS52004"/>
    </source>
</evidence>
<feature type="region of interest" description="C-terminal hotdog fold" evidence="9">
    <location>
        <begin position="1118"/>
        <end position="1250"/>
    </location>
</feature>
<dbReference type="Gene3D" id="3.40.50.720">
    <property type="entry name" value="NAD(P)-binding Rossmann-like Domain"/>
    <property type="match status" value="2"/>
</dbReference>
<dbReference type="SUPFAM" id="SSF55048">
    <property type="entry name" value="Probable ACP-binding domain of malonyl-CoA ACP transacylase"/>
    <property type="match status" value="2"/>
</dbReference>
<dbReference type="Proteomes" id="UP001500416">
    <property type="component" value="Unassembled WGS sequence"/>
</dbReference>
<feature type="active site" description="Proton acceptor; for dehydratase activity" evidence="9">
    <location>
        <position position="1016"/>
    </location>
</feature>
<gene>
    <name evidence="15" type="ORF">GCM10010492_47880</name>
</gene>
<dbReference type="SUPFAM" id="SSF53901">
    <property type="entry name" value="Thiolase-like"/>
    <property type="match status" value="2"/>
</dbReference>
<dbReference type="InterPro" id="IPR018201">
    <property type="entry name" value="Ketoacyl_synth_AS"/>
</dbReference>
<feature type="domain" description="PKS/mFAS DH" evidence="14">
    <location>
        <begin position="984"/>
        <end position="1250"/>
    </location>
</feature>
<dbReference type="Pfam" id="PF02801">
    <property type="entry name" value="Ketoacyl-synt_C"/>
    <property type="match status" value="2"/>
</dbReference>
<dbReference type="SUPFAM" id="SSF52151">
    <property type="entry name" value="FabD/lysophospholipase-like"/>
    <property type="match status" value="2"/>
</dbReference>
<dbReference type="InterPro" id="IPR015083">
    <property type="entry name" value="NorB/c/GfsB-D-like_docking"/>
</dbReference>
<feature type="region of interest" description="C-terminal hotdog fold" evidence="9">
    <location>
        <begin position="2750"/>
        <end position="2881"/>
    </location>
</feature>
<dbReference type="SMART" id="SM00827">
    <property type="entry name" value="PKS_AT"/>
    <property type="match status" value="2"/>
</dbReference>
<keyword evidence="4" id="KW-0597">Phosphoprotein</keyword>
<comment type="pathway">
    <text evidence="2">Antibiotic biosynthesis.</text>
</comment>
<feature type="region of interest" description="N-terminal hotdog fold" evidence="9">
    <location>
        <begin position="984"/>
        <end position="1107"/>
    </location>
</feature>
<dbReference type="PANTHER" id="PTHR43775">
    <property type="entry name" value="FATTY ACID SYNTHASE"/>
    <property type="match status" value="1"/>
</dbReference>
<organism evidence="15 16">
    <name type="scientific">Saccharothrix mutabilis subsp. mutabilis</name>
    <dbReference type="NCBI Taxonomy" id="66855"/>
    <lineage>
        <taxon>Bacteria</taxon>
        <taxon>Bacillati</taxon>
        <taxon>Actinomycetota</taxon>
        <taxon>Actinomycetes</taxon>
        <taxon>Pseudonocardiales</taxon>
        <taxon>Pseudonocardiaceae</taxon>
        <taxon>Saccharothrix</taxon>
    </lineage>
</organism>
<keyword evidence="3" id="KW-0596">Phosphopantetheine</keyword>
<feature type="domain" description="Carrier" evidence="12">
    <location>
        <begin position="1664"/>
        <end position="1739"/>
    </location>
</feature>
<name>A0ABN0U9E9_9PSEU</name>
<feature type="region of interest" description="N-terminal hotdog fold" evidence="9">
    <location>
        <begin position="2623"/>
        <end position="2739"/>
    </location>
</feature>
<dbReference type="InterPro" id="IPR055123">
    <property type="entry name" value="SpnB-like_Rossmann"/>
</dbReference>
<dbReference type="Pfam" id="PF16197">
    <property type="entry name" value="KAsynt_C_assoc"/>
    <property type="match status" value="2"/>
</dbReference>
<feature type="domain" description="Ketosynthase family 3 (KS3)" evidence="13">
    <location>
        <begin position="32"/>
        <end position="442"/>
    </location>
</feature>
<dbReference type="EMBL" id="BAAABU010000011">
    <property type="protein sequence ID" value="GAA0243073.1"/>
    <property type="molecule type" value="Genomic_DNA"/>
</dbReference>
<dbReference type="InterPro" id="IPR032821">
    <property type="entry name" value="PKS_assoc"/>
</dbReference>
<dbReference type="InterPro" id="IPR049551">
    <property type="entry name" value="PKS_DH_C"/>
</dbReference>
<evidence type="ECO:0000256" key="9">
    <source>
        <dbReference type="PROSITE-ProRule" id="PRU01363"/>
    </source>
</evidence>
<dbReference type="PROSITE" id="PS00606">
    <property type="entry name" value="KS3_1"/>
    <property type="match status" value="2"/>
</dbReference>
<evidence type="ECO:0000256" key="6">
    <source>
        <dbReference type="ARBA" id="ARBA00023194"/>
    </source>
</evidence>
<proteinExistence type="predicted"/>
<comment type="caution">
    <text evidence="15">The sequence shown here is derived from an EMBL/GenBank/DDBJ whole genome shotgun (WGS) entry which is preliminary data.</text>
</comment>
<dbReference type="PROSITE" id="PS52019">
    <property type="entry name" value="PKS_MFAS_DH"/>
    <property type="match status" value="2"/>
</dbReference>
<dbReference type="Pfam" id="PF21089">
    <property type="entry name" value="PKS_DH_N"/>
    <property type="match status" value="2"/>
</dbReference>
<dbReference type="SUPFAM" id="SSF47336">
    <property type="entry name" value="ACP-like"/>
    <property type="match status" value="2"/>
</dbReference>
<dbReference type="InterPro" id="IPR020841">
    <property type="entry name" value="PKS_Beta-ketoAc_synthase_dom"/>
</dbReference>
<dbReference type="CDD" id="cd00833">
    <property type="entry name" value="PKS"/>
    <property type="match status" value="2"/>
</dbReference>
<dbReference type="Gene3D" id="3.40.47.10">
    <property type="match status" value="2"/>
</dbReference>
<dbReference type="InterPro" id="IPR014043">
    <property type="entry name" value="Acyl_transferase_dom"/>
</dbReference>
<dbReference type="PROSITE" id="PS00012">
    <property type="entry name" value="PHOSPHOPANTETHEINE"/>
    <property type="match status" value="2"/>
</dbReference>
<evidence type="ECO:0000256" key="4">
    <source>
        <dbReference type="ARBA" id="ARBA00022553"/>
    </source>
</evidence>
<comment type="cofactor">
    <cofactor evidence="1">
        <name>pantetheine 4'-phosphate</name>
        <dbReference type="ChEBI" id="CHEBI:47942"/>
    </cofactor>
</comment>
<evidence type="ECO:0000256" key="5">
    <source>
        <dbReference type="ARBA" id="ARBA00022679"/>
    </source>
</evidence>
<feature type="active site" description="Proton acceptor; for dehydratase activity" evidence="9">
    <location>
        <position position="2654"/>
    </location>
</feature>
<dbReference type="InterPro" id="IPR013968">
    <property type="entry name" value="PKS_KR"/>
</dbReference>
<dbReference type="SMART" id="SM01294">
    <property type="entry name" value="PKS_PP_betabranch"/>
    <property type="match status" value="2"/>
</dbReference>
<dbReference type="InterPro" id="IPR014030">
    <property type="entry name" value="Ketoacyl_synth_N"/>
</dbReference>
<keyword evidence="8" id="KW-0012">Acyltransferase</keyword>
<sequence length="3472" mass="360382">MAEEKLVAALRASLKENERLREQNRKLDSTLREPVAIVGMACRFPGGVRTPDDLWELVAQGRDGITGFPTDRGWNLAELYDPTPGAAGRSYTREGGFLHDAAEFDAEFFGISPREALTMDPQQRLLLETSWEALENTGLDPVALRGAAVGVFAGMMYHDYAENNSTGAIASGRVAYALGLEGPAVTIDTACSSSLVALHLAAQSLRNGECSLALAGGVTVMATPGTYVEFSKQRGLSVDGRCKSFAAAADGTGFAEGVGMLVVERLSDARRNGHPVLAVVRGSAVNQDGASNGLTAPSGPAQQRVIRAALAQARLAAHQVDVVEAHGTGTTLGDPIEAQALLATYGQDRSRPLWLGSIKSNIGHTQAAAGAAAVIKMIGALRHGVLPKTLHVDKPSDQVDWTEGAVSLLTSPVEWPAGDEPRRAGISSFGVSGTNAHVILEEPPAEDAAPAAAEPVAGVGAAGAKDAPAGVEAGGAEDAPAGVEAVAAPASGPHLHSPTGVRQFPGAAEVVPWVLSARTAEALRAQAAKLADHLAASPASPASPAGPADPAGRADAAGPTDPADPADAAGPAGVAAALAARSRFEHRAVVVGTGADLRAGVEAVAAGEHPTTGEALEDPKVVFMFPGQGSQWAGMAVELLDSSPVFAQRMAECAEAIDRFTDWSLLDVVRNAPGAASLDRVDVVQPVLFAVMVSLAALWRSYGVEPSAVVGHSQGEIAAAAVCGALSLEDAARVVALRSKAIAAGLAGRGGMASVAAPRADVEARIARWDDRISVAAVNGPSATVVSGEPEALQELLADCEADGVRMRIIPVDYASHSAQVESIRDELLTVLAGVEPRAGDIPLYSTLTGEVGTAVLDADYWYANLRGTVRFQDAVERLLADGHDVFVEISAHPVLGMGVREVLDAAAGPTALVGSLRRDEGGLQRFLTSLGEAHVRGVAVDWSRHTAGPRAAVPTYAFQTQRYWQVEQSSVDAGGLGVSSVAHPLLGAALTVPERDLVVLTGRVDLDTHPWLADHAVLDTVLLPGTALVDLAVRAGDQVGCPVVEELTITTPLVVQGGVTLRITVDAPDDHGRRALGVYAQTDADQAAGLWTRHATGVLAEGSPRADHLTEWPPTDATPVDTTDLYDRLAALGLNYGPTFQGLRAAWRRGDETFAEVALQGEPDTFGLHPALLDGALHALAADIGDGRPHLPFSWSGVTLHAEAATALRVRFTKTGPDTASLTIADAAGAPVATIDALTVRPVALDSLKGRTGYVEDLFTLDWTPLKLSSPRATMETGAGGHPDLLRITPTDDVLAATTEALTALQARLADPTDATLVVVTHPGDLAGAAVRGLVRSAQAENPGRFVLLEAEDPTPDEIAAALATGEPVLAIHDGELRAPRLARVPDPTGDSPFTPDSTVLVTGGTGTLGAHVARHLVTTHGVRNLVLTSRRGLEARGARELRAELAELGATAHVVACDVADRDATAKLLAEHPVTAVVHTAGVMDDGTVASLRPDQLATVLRPKLDAARNLDELTGDLTAFVLFSSAAGTFGSPGQGGYAAANAALDALAQRRRAAGEPAQSLAWGLWAQRSEMTAEVGSAELNRMARTGMGELSTQDGLALFDAAVKAGDALLVPVPLDLTARGDVPELLRGLVKAPARRAASGSSLTQRLAEVPAQRRAEVVLEVVLTRVAAVLGYARAEQLPAGRTFKDLGFDSLTALDLRNQLSAATGLRLPATLVFDYPTPDALAAHLLDQLAGSTTTAVVEATRHDHEPIAIVGMACRFPGGVRTPEDLWRLLVDGGDAIGGFPTDRGWDLDALFHPDPDHPGTVTTDRGGFLHDAADFDPGFFGISPREALAMDPQQRLLLETSWEALERAGIDPTTLRGSRTGVYAGVMYNDYGIVVSGSAESVDGFLSTGNSGGVVSGRVSYTLGLEGPAMTVDTACSSSLVAVHLAVSALRNGECSLALAGGVSVMSLPGTFQEFSRQRNLAADGRCKSFAGAADGTSLSEGVGQLVLERLSDAQRNGHRVLAVIRGSAVNQDGASNGLTAPNGPSQQRVIRAALADAGVQPSEVDVVEAHGTGTTLGDPIEAQALLATYGQDRAEPLLLGSIKSNLGHTQGAAGVAGLMKVVLSLRHGLLPRTLHVDEPSPHVDWTAGAVRLATSAEPLTASRPLRGAVSSFGISGTNAHVVLEQAEAAPVEESTEPGFTPWLVSARTEDALRDQVAALRAHVAAHPERPVDVGYTLATGRAAFEHRAVVLGDEVVTGAVRAGRLAVLFTGQGAQRLGMGRELRSFPVFADAFDAVCAELDRHLDRPLREVIDTEDLHRTGYTQPALFAFEVALFRLVSSWGVRPDFVAGHSIGELAAAHVAGVFSLADAARLVAARARLMQALPTGGAMVSVRASEPEVLPLLVEGVAIAAVNSPDSVVLSGAEAATLAVAGELAARGHKTQRLTVSHAFHSPLMEPMLDEFRAVAETIAYRAPEIPLVSTAGLRPPSPSSHEGLTVLGVAGAGEFGAEYWVRQVREAVRFADAVRELAGGGVTTFLELGPDAVLAALGQGVAEGEWISVCRKGHDESATVATAFARLAVGGVAIDWAGVVPGRTVELPTYAFRRQRFWPRPGVGTGDAGGLGLRPADHPLLGAAVELPDGGAVFTGRLSPATHPWLADHAVGDVVLLPGAALVEMAAHAGREVGRGRVGELTLEAPLVLPDKGGVRVRVTVGAEGSVEIHSRAEDDDGWTAHAAGHLTADLGPGADLREWPPAGADELDVSSAYDDLFARGLRYGPVFQGLTAAWRRGDEVFAEVTVPAEDAGRFGLHPALLDGVLHALALTGDGDLVLPFSWRGFAVHAVGAATLRARIVPGDGAVAITVADGTGAPVATVEALAVRPVSPDQLRTDRNDLLRLDWTPLTGPTATRDFTVLGEDFPDLAALAAEIAAGAPAPEVVAVRWAPTGGDAAAVRAATHQALNLAQEWLAEEAFAASKLAFVTRGGVVTATDSDIDPAQAAVWGLIRSAQSENVDRFVLVDADTTDLAAALGTDEPQLALRGNDILVPRLVRATATPAPLEGPVLVTGASGALGRVVARHLVTRHGVRELVLTSRDPRPELRDELTALGADVTVAACDVADRDALAKLLADHPVRGVVHAAGVLDDGVIGSLTPDRLDTVLRPKVDGAANLHELADVDTFVLFSSAAGVLGGPGQANYAAANAYLDALAEHRRATGKPAVSLAWGRWEQAGMADRMSEADQRRMARSGIDALTHDEGLALLDAALGASGALAPIKLDHRVLRERAVAGMLPPLLRGLVRVPARRAAEADAGAVDALKKSLAGKDVEAATAVLLDLVRAQVAGVLAYPDAGAVPADRPFNELGFDSLTAVELRNRVNAATGLRLPATLVFDHPTSRALAAHLAAELTGEGAEANGVLAAFAGLDRLEESLVDIDEQSRTRLTLRLREVLTRLGASEAPTTDDIESATDDEVFALIDSELGIS</sequence>
<protein>
    <submittedName>
        <fullName evidence="15">Uncharacterized protein</fullName>
    </submittedName>
</protein>
<keyword evidence="16" id="KW-1185">Reference proteome</keyword>
<dbReference type="InterPro" id="IPR001227">
    <property type="entry name" value="Ac_transferase_dom_sf"/>
</dbReference>
<evidence type="ECO:0000256" key="8">
    <source>
        <dbReference type="ARBA" id="ARBA00023315"/>
    </source>
</evidence>
<dbReference type="SMART" id="SM00822">
    <property type="entry name" value="PKS_KR"/>
    <property type="match status" value="2"/>
</dbReference>
<dbReference type="Gene3D" id="3.40.366.10">
    <property type="entry name" value="Malonyl-Coenzyme A Acyl Carrier Protein, domain 2"/>
    <property type="match status" value="2"/>
</dbReference>
<dbReference type="InterPro" id="IPR042104">
    <property type="entry name" value="PKS_dehydratase_sf"/>
</dbReference>
<dbReference type="Gene3D" id="3.10.129.110">
    <property type="entry name" value="Polyketide synthase dehydratase"/>
    <property type="match status" value="2"/>
</dbReference>
<dbReference type="InterPro" id="IPR016035">
    <property type="entry name" value="Acyl_Trfase/lysoPLipase"/>
</dbReference>
<dbReference type="Gene3D" id="3.40.50.11460">
    <property type="match status" value="1"/>
</dbReference>
<feature type="coiled-coil region" evidence="10">
    <location>
        <begin position="3"/>
        <end position="30"/>
    </location>
</feature>
<dbReference type="PANTHER" id="PTHR43775:SF51">
    <property type="entry name" value="INACTIVE PHENOLPHTHIOCEROL SYNTHESIS POLYKETIDE SYNTHASE TYPE I PKS1-RELATED"/>
    <property type="match status" value="1"/>
</dbReference>
<dbReference type="InterPro" id="IPR016039">
    <property type="entry name" value="Thiolase-like"/>
</dbReference>
<dbReference type="InterPro" id="IPR014031">
    <property type="entry name" value="Ketoacyl_synth_C"/>
</dbReference>
<feature type="active site" description="Proton donor; for dehydratase activity" evidence="9">
    <location>
        <position position="1175"/>
    </location>
</feature>
<dbReference type="SUPFAM" id="SSF51735">
    <property type="entry name" value="NAD(P)-binding Rossmann-fold domains"/>
    <property type="match status" value="4"/>
</dbReference>
<dbReference type="InterPro" id="IPR006162">
    <property type="entry name" value="Ppantetheine_attach_site"/>
</dbReference>
<dbReference type="InterPro" id="IPR057326">
    <property type="entry name" value="KR_dom"/>
</dbReference>
<dbReference type="InterPro" id="IPR016036">
    <property type="entry name" value="Malonyl_transacylase_ACP-bd"/>
</dbReference>
<dbReference type="Pfam" id="PF08659">
    <property type="entry name" value="KR"/>
    <property type="match status" value="2"/>
</dbReference>
<evidence type="ECO:0000256" key="10">
    <source>
        <dbReference type="SAM" id="Coils"/>
    </source>
</evidence>
<feature type="region of interest" description="Disordered" evidence="11">
    <location>
        <begin position="534"/>
        <end position="570"/>
    </location>
</feature>
<keyword evidence="7" id="KW-0511">Multifunctional enzyme</keyword>
<evidence type="ECO:0000256" key="2">
    <source>
        <dbReference type="ARBA" id="ARBA00004792"/>
    </source>
</evidence>
<dbReference type="Pfam" id="PF08990">
    <property type="entry name" value="Docking"/>
    <property type="match status" value="1"/>
</dbReference>
<keyword evidence="6" id="KW-0045">Antibiotic biosynthesis</keyword>
<evidence type="ECO:0000313" key="16">
    <source>
        <dbReference type="Proteomes" id="UP001500416"/>
    </source>
</evidence>
<evidence type="ECO:0000259" key="14">
    <source>
        <dbReference type="PROSITE" id="PS52019"/>
    </source>
</evidence>
<feature type="active site" description="Proton donor; for dehydratase activity" evidence="9">
    <location>
        <position position="2808"/>
    </location>
</feature>
<feature type="domain" description="Carrier" evidence="12">
    <location>
        <begin position="3318"/>
        <end position="3396"/>
    </location>
</feature>
<dbReference type="SMART" id="SM00826">
    <property type="entry name" value="PKS_DH"/>
    <property type="match status" value="2"/>
</dbReference>
<evidence type="ECO:0000256" key="3">
    <source>
        <dbReference type="ARBA" id="ARBA00022450"/>
    </source>
</evidence>
<dbReference type="Pfam" id="PF00550">
    <property type="entry name" value="PP-binding"/>
    <property type="match status" value="2"/>
</dbReference>
<reference evidence="15 16" key="1">
    <citation type="journal article" date="2019" name="Int. J. Syst. Evol. Microbiol.">
        <title>The Global Catalogue of Microorganisms (GCM) 10K type strain sequencing project: providing services to taxonomists for standard genome sequencing and annotation.</title>
        <authorList>
            <consortium name="The Broad Institute Genomics Platform"/>
            <consortium name="The Broad Institute Genome Sequencing Center for Infectious Disease"/>
            <person name="Wu L."/>
            <person name="Ma J."/>
        </authorList>
    </citation>
    <scope>NUCLEOTIDE SEQUENCE [LARGE SCALE GENOMIC DNA]</scope>
    <source>
        <strain evidence="15 16">JCM 3380</strain>
    </source>
</reference>
<dbReference type="Gene3D" id="3.30.70.3290">
    <property type="match status" value="3"/>
</dbReference>
<dbReference type="InterPro" id="IPR049552">
    <property type="entry name" value="PKS_DH_N"/>
</dbReference>
<dbReference type="InterPro" id="IPR049900">
    <property type="entry name" value="PKS_mFAS_DH"/>
</dbReference>
<dbReference type="Pfam" id="PF00698">
    <property type="entry name" value="Acyl_transf_1"/>
    <property type="match status" value="2"/>
</dbReference>
<accession>A0ABN0U9E9</accession>
<dbReference type="PROSITE" id="PS50075">
    <property type="entry name" value="CARRIER"/>
    <property type="match status" value="2"/>
</dbReference>
<keyword evidence="10" id="KW-0175">Coiled coil</keyword>
<feature type="domain" description="Ketosynthase family 3 (KS3)" evidence="13">
    <location>
        <begin position="1755"/>
        <end position="2178"/>
    </location>
</feature>
<dbReference type="Gene3D" id="1.10.1200.10">
    <property type="entry name" value="ACP-like"/>
    <property type="match status" value="2"/>
</dbReference>
<evidence type="ECO:0000256" key="7">
    <source>
        <dbReference type="ARBA" id="ARBA00023268"/>
    </source>
</evidence>
<dbReference type="InterPro" id="IPR050091">
    <property type="entry name" value="PKS_NRPS_Biosynth_Enz"/>
</dbReference>
<evidence type="ECO:0000259" key="12">
    <source>
        <dbReference type="PROSITE" id="PS50075"/>
    </source>
</evidence>
<keyword evidence="5" id="KW-0808">Transferase</keyword>
<dbReference type="InterPro" id="IPR020806">
    <property type="entry name" value="PKS_PP-bd"/>
</dbReference>
<dbReference type="Pfam" id="PF22953">
    <property type="entry name" value="SpnB_Rossmann"/>
    <property type="match status" value="2"/>
</dbReference>
<dbReference type="SMART" id="SM00823">
    <property type="entry name" value="PKS_PP"/>
    <property type="match status" value="2"/>
</dbReference>
<dbReference type="Pfam" id="PF00109">
    <property type="entry name" value="ketoacyl-synt"/>
    <property type="match status" value="2"/>
</dbReference>
<dbReference type="SMART" id="SM00825">
    <property type="entry name" value="PKS_KS"/>
    <property type="match status" value="2"/>
</dbReference>
<feature type="domain" description="PKS/mFAS DH" evidence="14">
    <location>
        <begin position="2623"/>
        <end position="2881"/>
    </location>
</feature>
<dbReference type="CDD" id="cd08956">
    <property type="entry name" value="KR_3_FAS_SDR_x"/>
    <property type="match status" value="2"/>
</dbReference>
<evidence type="ECO:0000256" key="1">
    <source>
        <dbReference type="ARBA" id="ARBA00001957"/>
    </source>
</evidence>
<dbReference type="InterPro" id="IPR036291">
    <property type="entry name" value="NAD(P)-bd_dom_sf"/>
</dbReference>
<dbReference type="InterPro" id="IPR009081">
    <property type="entry name" value="PP-bd_ACP"/>
</dbReference>
<dbReference type="Pfam" id="PF14765">
    <property type="entry name" value="PS-DH"/>
    <property type="match status" value="2"/>
</dbReference>
<dbReference type="InterPro" id="IPR020807">
    <property type="entry name" value="PKS_DH"/>
</dbReference>
<dbReference type="PROSITE" id="PS52004">
    <property type="entry name" value="KS3_2"/>
    <property type="match status" value="2"/>
</dbReference>
<evidence type="ECO:0000256" key="11">
    <source>
        <dbReference type="SAM" id="MobiDB-lite"/>
    </source>
</evidence>
<dbReference type="InterPro" id="IPR036736">
    <property type="entry name" value="ACP-like_sf"/>
</dbReference>